<dbReference type="Proteomes" id="UP000783213">
    <property type="component" value="Unassembled WGS sequence"/>
</dbReference>
<evidence type="ECO:0000256" key="1">
    <source>
        <dbReference type="SAM" id="MobiDB-lite"/>
    </source>
</evidence>
<organism evidence="2 3">
    <name type="scientific">Botrytis deweyae</name>
    <dbReference type="NCBI Taxonomy" id="2478750"/>
    <lineage>
        <taxon>Eukaryota</taxon>
        <taxon>Fungi</taxon>
        <taxon>Dikarya</taxon>
        <taxon>Ascomycota</taxon>
        <taxon>Pezizomycotina</taxon>
        <taxon>Leotiomycetes</taxon>
        <taxon>Helotiales</taxon>
        <taxon>Sclerotiniaceae</taxon>
        <taxon>Botrytis</taxon>
    </lineage>
</organism>
<dbReference type="GeneID" id="62230270"/>
<sequence length="96" mass="10395">MDYEKAEIAAFKCVVDTLYLRGSENGEFGQFVFDSFKAIAEERADTLFADKPFGALFNVAPPPPPPPPSPEYGLQGNVTNAPNPYALTPAKLEASK</sequence>
<comment type="caution">
    <text evidence="2">The sequence shown here is derived from an EMBL/GenBank/DDBJ whole genome shotgun (WGS) entry which is preliminary data.</text>
</comment>
<name>A0ABQ7ITP0_9HELO</name>
<protein>
    <submittedName>
        <fullName evidence="2">Uncharacterized protein</fullName>
    </submittedName>
</protein>
<dbReference type="EMBL" id="RCSX01000006">
    <property type="protein sequence ID" value="KAF7933787.1"/>
    <property type="molecule type" value="Genomic_DNA"/>
</dbReference>
<gene>
    <name evidence="2" type="ORF">EAE98_003496</name>
</gene>
<keyword evidence="3" id="KW-1185">Reference proteome</keyword>
<feature type="compositionally biased region" description="Pro residues" evidence="1">
    <location>
        <begin position="60"/>
        <end position="70"/>
    </location>
</feature>
<evidence type="ECO:0000313" key="3">
    <source>
        <dbReference type="Proteomes" id="UP000783213"/>
    </source>
</evidence>
<evidence type="ECO:0000313" key="2">
    <source>
        <dbReference type="EMBL" id="KAF7933787.1"/>
    </source>
</evidence>
<dbReference type="RefSeq" id="XP_038812580.1">
    <property type="nucleotide sequence ID" value="XM_038951116.1"/>
</dbReference>
<proteinExistence type="predicted"/>
<accession>A0ABQ7ITP0</accession>
<feature type="region of interest" description="Disordered" evidence="1">
    <location>
        <begin position="58"/>
        <end position="96"/>
    </location>
</feature>
<reference evidence="2 3" key="1">
    <citation type="journal article" date="2020" name="Genome Biol. Evol.">
        <title>Comparative genomics of Sclerotiniaceae.</title>
        <authorList>
            <person name="Valero Jimenez C.A."/>
            <person name="Steentjes M."/>
            <person name="Scholten O.E."/>
            <person name="Van Kan J.A.L."/>
        </authorList>
    </citation>
    <scope>NUCLEOTIDE SEQUENCE [LARGE SCALE GENOMIC DNA]</scope>
    <source>
        <strain evidence="2 3">B1</strain>
    </source>
</reference>